<keyword evidence="1" id="KW-0472">Membrane</keyword>
<proteinExistence type="predicted"/>
<dbReference type="InterPro" id="IPR032030">
    <property type="entry name" value="YscD_cytoplasmic_dom"/>
</dbReference>
<dbReference type="RefSeq" id="WP_313876401.1">
    <property type="nucleotide sequence ID" value="NZ_JAVBIK010000003.1"/>
</dbReference>
<dbReference type="EMBL" id="JAVBIK010000003">
    <property type="protein sequence ID" value="MDT7520737.1"/>
    <property type="molecule type" value="Genomic_DNA"/>
</dbReference>
<sequence length="339" mass="36721">MEEMTGSIELRVLAGLQAGARLTLTEGRHVLGSSEACDIVLVGPRIDPQAMEIVLEGMQLRLKPGQPGCGIASGDSLSEPFMLAPGVPFHIGDIWLVVDHQNRAWPENHSWLVPPQGFMIPDVSVIGGAEEEQRVLAPSPSVQMNAPSRRRLWLIGTGASVVLCVLAGLGSQVWIKFGHEYFSNMRTLSMESFFHPQLDPASRSVNPDASPSFAPPVAAVEPLLKPPSQELLLLPPAAAASIESVPDRPTLGFPLRNTHHALAHVTDVPEQPDRNTTSAEGLARLPFVVRQVACGNLSSITTEKGIKFFEGASQMGYKLERVSANRLRLRGRYDVELPC</sequence>
<evidence type="ECO:0000256" key="1">
    <source>
        <dbReference type="SAM" id="Phobius"/>
    </source>
</evidence>
<accession>A0ABU3KSL4</accession>
<evidence type="ECO:0000259" key="2">
    <source>
        <dbReference type="Pfam" id="PF16697"/>
    </source>
</evidence>
<dbReference type="Gene3D" id="2.60.200.20">
    <property type="match status" value="1"/>
</dbReference>
<keyword evidence="4" id="KW-1185">Reference proteome</keyword>
<keyword evidence="1" id="KW-0812">Transmembrane</keyword>
<dbReference type="SUPFAM" id="SSF49879">
    <property type="entry name" value="SMAD/FHA domain"/>
    <property type="match status" value="1"/>
</dbReference>
<comment type="caution">
    <text evidence="3">The sequence shown here is derived from an EMBL/GenBank/DDBJ whole genome shotgun (WGS) entry which is preliminary data.</text>
</comment>
<dbReference type="Proteomes" id="UP001321700">
    <property type="component" value="Unassembled WGS sequence"/>
</dbReference>
<reference evidence="3 4" key="1">
    <citation type="submission" date="2023-08" db="EMBL/GenBank/DDBJ databases">
        <title>Rhodoferax potami sp. nov. and Rhodoferax mekongensis sp. nov., isolated from the Mekong River in Thailand.</title>
        <authorList>
            <person name="Kitikhun S."/>
            <person name="Charoenyingcharoen P."/>
            <person name="Siriarchawattana P."/>
            <person name="Likhitrattanapisal S."/>
            <person name="Nilsakha T."/>
            <person name="Chanpet A."/>
            <person name="Rattanawaree P."/>
            <person name="Ingsriswang S."/>
        </authorList>
    </citation>
    <scope>NUCLEOTIDE SEQUENCE [LARGE SCALE GENOMIC DNA]</scope>
    <source>
        <strain evidence="3 4">TBRC 17660</strain>
    </source>
</reference>
<organism evidence="3 4">
    <name type="scientific">Rhodoferax potami</name>
    <dbReference type="NCBI Taxonomy" id="3068338"/>
    <lineage>
        <taxon>Bacteria</taxon>
        <taxon>Pseudomonadati</taxon>
        <taxon>Pseudomonadota</taxon>
        <taxon>Betaproteobacteria</taxon>
        <taxon>Burkholderiales</taxon>
        <taxon>Comamonadaceae</taxon>
        <taxon>Rhodoferax</taxon>
    </lineage>
</organism>
<feature type="transmembrane region" description="Helical" evidence="1">
    <location>
        <begin position="152"/>
        <end position="175"/>
    </location>
</feature>
<protein>
    <submittedName>
        <fullName evidence="3">FHA domain-containing protein</fullName>
    </submittedName>
</protein>
<dbReference type="InterPro" id="IPR008984">
    <property type="entry name" value="SMAD_FHA_dom_sf"/>
</dbReference>
<evidence type="ECO:0000313" key="3">
    <source>
        <dbReference type="EMBL" id="MDT7520737.1"/>
    </source>
</evidence>
<name>A0ABU3KSL4_9BURK</name>
<gene>
    <name evidence="3" type="ORF">RAE19_19025</name>
</gene>
<evidence type="ECO:0000313" key="4">
    <source>
        <dbReference type="Proteomes" id="UP001321700"/>
    </source>
</evidence>
<keyword evidence="1" id="KW-1133">Transmembrane helix</keyword>
<dbReference type="Pfam" id="PF16697">
    <property type="entry name" value="Yop-YscD_cpl"/>
    <property type="match status" value="1"/>
</dbReference>
<feature type="domain" description="YscD cytoplasmic" evidence="2">
    <location>
        <begin position="11"/>
        <end position="101"/>
    </location>
</feature>